<keyword evidence="2 4" id="KW-0732">Signal</keyword>
<evidence type="ECO:0000313" key="6">
    <source>
        <dbReference type="Proteomes" id="UP000324832"/>
    </source>
</evidence>
<sequence length="166" mass="18822">MTPAVTFILCAILGNAFTIALPVEQKVEIIKYENENDGSGNYKFSFETSDGTIREETGIVVNRGQEDEHISVKGYYEFITTDGNRERITYTADDQGFESPDGTYRKEDGGISMSPKGFNRFAVRGEYHYKDPGGKVQSLKYVADENGFQPLSNNNDYRFNDRRIVR</sequence>
<evidence type="ECO:0000256" key="1">
    <source>
        <dbReference type="ARBA" id="ARBA00022460"/>
    </source>
</evidence>
<evidence type="ECO:0000256" key="4">
    <source>
        <dbReference type="SAM" id="SignalP"/>
    </source>
</evidence>
<evidence type="ECO:0000256" key="2">
    <source>
        <dbReference type="ARBA" id="ARBA00022729"/>
    </source>
</evidence>
<dbReference type="PANTHER" id="PTHR10380:SF173">
    <property type="entry name" value="CUTICULAR PROTEIN 47EF, ISOFORM C-RELATED"/>
    <property type="match status" value="1"/>
</dbReference>
<proteinExistence type="predicted"/>
<evidence type="ECO:0000256" key="3">
    <source>
        <dbReference type="PROSITE-ProRule" id="PRU00497"/>
    </source>
</evidence>
<dbReference type="AlphaFoldDB" id="A0A5E4QKQ4"/>
<keyword evidence="6" id="KW-1185">Reference proteome</keyword>
<evidence type="ECO:0000313" key="5">
    <source>
        <dbReference type="EMBL" id="VVC98224.1"/>
    </source>
</evidence>
<dbReference type="InterPro" id="IPR000618">
    <property type="entry name" value="Insect_cuticle"/>
</dbReference>
<name>A0A5E4QKQ4_9NEOP</name>
<dbReference type="PROSITE" id="PS51155">
    <property type="entry name" value="CHIT_BIND_RR_2"/>
    <property type="match status" value="1"/>
</dbReference>
<keyword evidence="1 3" id="KW-0193">Cuticle</keyword>
<dbReference type="GO" id="GO:0062129">
    <property type="term" value="C:chitin-based extracellular matrix"/>
    <property type="evidence" value="ECO:0007669"/>
    <property type="project" value="TreeGrafter"/>
</dbReference>
<accession>A0A5E4QKQ4</accession>
<dbReference type="InterPro" id="IPR050468">
    <property type="entry name" value="Cuticle_Struct_Prot"/>
</dbReference>
<gene>
    <name evidence="5" type="ORF">LSINAPIS_LOCUS9339</name>
</gene>
<dbReference type="EMBL" id="FZQP02003445">
    <property type="protein sequence ID" value="VVC98224.1"/>
    <property type="molecule type" value="Genomic_DNA"/>
</dbReference>
<dbReference type="PRINTS" id="PR00947">
    <property type="entry name" value="CUTICLE"/>
</dbReference>
<reference evidence="5 6" key="1">
    <citation type="submission" date="2017-07" db="EMBL/GenBank/DDBJ databases">
        <authorList>
            <person name="Talla V."/>
            <person name="Backstrom N."/>
        </authorList>
    </citation>
    <scope>NUCLEOTIDE SEQUENCE [LARGE SCALE GENOMIC DNA]</scope>
</reference>
<dbReference type="PANTHER" id="PTHR10380">
    <property type="entry name" value="CUTICLE PROTEIN"/>
    <property type="match status" value="1"/>
</dbReference>
<protein>
    <submittedName>
        <fullName evidence="5">Uncharacterized protein</fullName>
    </submittedName>
</protein>
<organism evidence="5 6">
    <name type="scientific">Leptidea sinapis</name>
    <dbReference type="NCBI Taxonomy" id="189913"/>
    <lineage>
        <taxon>Eukaryota</taxon>
        <taxon>Metazoa</taxon>
        <taxon>Ecdysozoa</taxon>
        <taxon>Arthropoda</taxon>
        <taxon>Hexapoda</taxon>
        <taxon>Insecta</taxon>
        <taxon>Pterygota</taxon>
        <taxon>Neoptera</taxon>
        <taxon>Endopterygota</taxon>
        <taxon>Lepidoptera</taxon>
        <taxon>Glossata</taxon>
        <taxon>Ditrysia</taxon>
        <taxon>Papilionoidea</taxon>
        <taxon>Pieridae</taxon>
        <taxon>Dismorphiinae</taxon>
        <taxon>Leptidea</taxon>
    </lineage>
</organism>
<dbReference type="Proteomes" id="UP000324832">
    <property type="component" value="Unassembled WGS sequence"/>
</dbReference>
<dbReference type="GO" id="GO:0008010">
    <property type="term" value="F:structural constituent of chitin-based larval cuticle"/>
    <property type="evidence" value="ECO:0007669"/>
    <property type="project" value="TreeGrafter"/>
</dbReference>
<feature type="signal peptide" evidence="4">
    <location>
        <begin position="1"/>
        <end position="20"/>
    </location>
</feature>
<feature type="chain" id="PRO_5023003865" evidence="4">
    <location>
        <begin position="21"/>
        <end position="166"/>
    </location>
</feature>
<dbReference type="Pfam" id="PF00379">
    <property type="entry name" value="Chitin_bind_4"/>
    <property type="match status" value="2"/>
</dbReference>